<dbReference type="EMBL" id="KY774314">
    <property type="protein sequence ID" value="ART32249.1"/>
    <property type="molecule type" value="Genomic_DNA"/>
</dbReference>
<geneLocation type="mitochondrion" evidence="1"/>
<gene>
    <name evidence="1" type="ORF">AEK19_MT2095</name>
</gene>
<organism evidence="1">
    <name type="scientific">Utricularia reniformis</name>
    <dbReference type="NCBI Taxonomy" id="192314"/>
    <lineage>
        <taxon>Eukaryota</taxon>
        <taxon>Viridiplantae</taxon>
        <taxon>Streptophyta</taxon>
        <taxon>Embryophyta</taxon>
        <taxon>Tracheophyta</taxon>
        <taxon>Spermatophyta</taxon>
        <taxon>Magnoliopsida</taxon>
        <taxon>eudicotyledons</taxon>
        <taxon>Gunneridae</taxon>
        <taxon>Pentapetalae</taxon>
        <taxon>asterids</taxon>
        <taxon>lamiids</taxon>
        <taxon>Lamiales</taxon>
        <taxon>Lentibulariaceae</taxon>
        <taxon>Utricularia</taxon>
    </lineage>
</organism>
<name>A0A1Y0B4J2_9LAMI</name>
<reference evidence="1" key="1">
    <citation type="submission" date="2017-03" db="EMBL/GenBank/DDBJ databases">
        <title>The mitochondrial genome of the carnivorous plant Utricularia reniformis (Lentibulariaceae): structure, comparative analysis and evolutionary landmarks.</title>
        <authorList>
            <person name="Silva S.R."/>
            <person name="Alvarenga D.O."/>
            <person name="Michael T.P."/>
            <person name="Miranda V.F.O."/>
            <person name="Varani A.M."/>
        </authorList>
    </citation>
    <scope>NUCLEOTIDE SEQUENCE</scope>
</reference>
<keyword evidence="1" id="KW-0496">Mitochondrion</keyword>
<evidence type="ECO:0000313" key="1">
    <source>
        <dbReference type="EMBL" id="ART32249.1"/>
    </source>
</evidence>
<dbReference type="AlphaFoldDB" id="A0A1Y0B4J2"/>
<accession>A0A1Y0B4J2</accession>
<protein>
    <submittedName>
        <fullName evidence="1">Uncharacterized protein</fullName>
    </submittedName>
</protein>
<proteinExistence type="predicted"/>
<sequence length="31" mass="3424">MSFSVDEIRAAIWELGDDKTPPDLMDSPLSS</sequence>